<keyword evidence="3" id="KW-1185">Reference proteome</keyword>
<dbReference type="EMBL" id="BGZK01000433">
    <property type="protein sequence ID" value="GBP43330.1"/>
    <property type="molecule type" value="Genomic_DNA"/>
</dbReference>
<accession>A0A4C1VXJ2</accession>
<comment type="caution">
    <text evidence="2">The sequence shown here is derived from an EMBL/GenBank/DDBJ whole genome shotgun (WGS) entry which is preliminary data.</text>
</comment>
<dbReference type="AlphaFoldDB" id="A0A4C1VXJ2"/>
<sequence>MKGFENCSALHRDYADPRVFVQIRLCRADAAGALEKSYGMSAFCHICIRIHILINQCGVFTDADSHQQVTTCKGSGRSLNDTCFAFVLGDTKTKGMKIFACDLARNFRPLRTDVSNLRPGRVVIYQNMGNSASTTIWNIDMTAKQVEIASSTVTSVAVGELSSASVISDQRFTSGAEGGRAGGGGSGASESDCRAA</sequence>
<organism evidence="2 3">
    <name type="scientific">Eumeta variegata</name>
    <name type="common">Bagworm moth</name>
    <name type="synonym">Eumeta japonica</name>
    <dbReference type="NCBI Taxonomy" id="151549"/>
    <lineage>
        <taxon>Eukaryota</taxon>
        <taxon>Metazoa</taxon>
        <taxon>Ecdysozoa</taxon>
        <taxon>Arthropoda</taxon>
        <taxon>Hexapoda</taxon>
        <taxon>Insecta</taxon>
        <taxon>Pterygota</taxon>
        <taxon>Neoptera</taxon>
        <taxon>Endopterygota</taxon>
        <taxon>Lepidoptera</taxon>
        <taxon>Glossata</taxon>
        <taxon>Ditrysia</taxon>
        <taxon>Tineoidea</taxon>
        <taxon>Psychidae</taxon>
        <taxon>Oiketicinae</taxon>
        <taxon>Eumeta</taxon>
    </lineage>
</organism>
<evidence type="ECO:0000313" key="2">
    <source>
        <dbReference type="EMBL" id="GBP43330.1"/>
    </source>
</evidence>
<dbReference type="Proteomes" id="UP000299102">
    <property type="component" value="Unassembled WGS sequence"/>
</dbReference>
<evidence type="ECO:0000256" key="1">
    <source>
        <dbReference type="SAM" id="MobiDB-lite"/>
    </source>
</evidence>
<feature type="compositionally biased region" description="Gly residues" evidence="1">
    <location>
        <begin position="176"/>
        <end position="187"/>
    </location>
</feature>
<reference evidence="2 3" key="1">
    <citation type="journal article" date="2019" name="Commun. Biol.">
        <title>The bagworm genome reveals a unique fibroin gene that provides high tensile strength.</title>
        <authorList>
            <person name="Kono N."/>
            <person name="Nakamura H."/>
            <person name="Ohtoshi R."/>
            <person name="Tomita M."/>
            <person name="Numata K."/>
            <person name="Arakawa K."/>
        </authorList>
    </citation>
    <scope>NUCLEOTIDE SEQUENCE [LARGE SCALE GENOMIC DNA]</scope>
</reference>
<evidence type="ECO:0000313" key="3">
    <source>
        <dbReference type="Proteomes" id="UP000299102"/>
    </source>
</evidence>
<gene>
    <name evidence="2" type="ORF">EVAR_31214_1</name>
</gene>
<protein>
    <submittedName>
        <fullName evidence="2">Uncharacterized protein</fullName>
    </submittedName>
</protein>
<name>A0A4C1VXJ2_EUMVA</name>
<feature type="region of interest" description="Disordered" evidence="1">
    <location>
        <begin position="175"/>
        <end position="196"/>
    </location>
</feature>
<proteinExistence type="predicted"/>